<proteinExistence type="predicted"/>
<organism evidence="2 3">
    <name type="scientific">Rhododendron griersonianum</name>
    <dbReference type="NCBI Taxonomy" id="479676"/>
    <lineage>
        <taxon>Eukaryota</taxon>
        <taxon>Viridiplantae</taxon>
        <taxon>Streptophyta</taxon>
        <taxon>Embryophyta</taxon>
        <taxon>Tracheophyta</taxon>
        <taxon>Spermatophyta</taxon>
        <taxon>Magnoliopsida</taxon>
        <taxon>eudicotyledons</taxon>
        <taxon>Gunneridae</taxon>
        <taxon>Pentapetalae</taxon>
        <taxon>asterids</taxon>
        <taxon>Ericales</taxon>
        <taxon>Ericaceae</taxon>
        <taxon>Ericoideae</taxon>
        <taxon>Rhodoreae</taxon>
        <taxon>Rhododendron</taxon>
    </lineage>
</organism>
<name>A0AAV6ITC4_9ERIC</name>
<feature type="region of interest" description="Disordered" evidence="1">
    <location>
        <begin position="1"/>
        <end position="67"/>
    </location>
</feature>
<feature type="compositionally biased region" description="Basic and acidic residues" evidence="1">
    <location>
        <begin position="1"/>
        <end position="27"/>
    </location>
</feature>
<evidence type="ECO:0000313" key="3">
    <source>
        <dbReference type="Proteomes" id="UP000823749"/>
    </source>
</evidence>
<feature type="compositionally biased region" description="Gly residues" evidence="1">
    <location>
        <begin position="28"/>
        <end position="41"/>
    </location>
</feature>
<protein>
    <submittedName>
        <fullName evidence="2">Uncharacterized protein</fullName>
    </submittedName>
</protein>
<dbReference type="AlphaFoldDB" id="A0AAV6ITC4"/>
<evidence type="ECO:0000256" key="1">
    <source>
        <dbReference type="SAM" id="MobiDB-lite"/>
    </source>
</evidence>
<reference evidence="2" key="1">
    <citation type="submission" date="2020-08" db="EMBL/GenBank/DDBJ databases">
        <title>Plant Genome Project.</title>
        <authorList>
            <person name="Zhang R.-G."/>
        </authorList>
    </citation>
    <scope>NUCLEOTIDE SEQUENCE</scope>
    <source>
        <strain evidence="2">WSP0</strain>
        <tissue evidence="2">Leaf</tissue>
    </source>
</reference>
<gene>
    <name evidence="2" type="ORF">RHGRI_025630</name>
</gene>
<keyword evidence="3" id="KW-1185">Reference proteome</keyword>
<dbReference type="Proteomes" id="UP000823749">
    <property type="component" value="Chromosome 9"/>
</dbReference>
<sequence>MEERRNGARGEEETAGERGRERERDGRWGCGVGVGGGGNGSTGEEKNGLDWRRRVSEKTSLGEDNLR</sequence>
<accession>A0AAV6ITC4</accession>
<feature type="compositionally biased region" description="Basic and acidic residues" evidence="1">
    <location>
        <begin position="43"/>
        <end position="67"/>
    </location>
</feature>
<comment type="caution">
    <text evidence="2">The sequence shown here is derived from an EMBL/GenBank/DDBJ whole genome shotgun (WGS) entry which is preliminary data.</text>
</comment>
<evidence type="ECO:0000313" key="2">
    <source>
        <dbReference type="EMBL" id="KAG5530724.1"/>
    </source>
</evidence>
<dbReference type="EMBL" id="JACTNZ010000009">
    <property type="protein sequence ID" value="KAG5530724.1"/>
    <property type="molecule type" value="Genomic_DNA"/>
</dbReference>